<dbReference type="GO" id="GO:0008664">
    <property type="term" value="F:RNA 2',3'-cyclic 3'-phosphodiesterase activity"/>
    <property type="evidence" value="ECO:0007669"/>
    <property type="project" value="UniProtKB-EC"/>
</dbReference>
<dbReference type="AlphaFoldDB" id="A0A1M7J8H5"/>
<proteinExistence type="inferred from homology"/>
<comment type="similarity">
    <text evidence="2">Belongs to the 2H phosphoesterase superfamily. ThpR family.</text>
</comment>
<comment type="function">
    <text evidence="2">Hydrolyzes RNA 2',3'-cyclic phosphodiester to an RNA 2'-phosphomonoester.</text>
</comment>
<feature type="domain" description="Phosphoesterase HXTX" evidence="3">
    <location>
        <begin position="96"/>
        <end position="172"/>
    </location>
</feature>
<protein>
    <recommendedName>
        <fullName evidence="2">RNA 2',3'-cyclic phosphodiesterase</fullName>
        <shortName evidence="2">RNA 2',3'-CPDase</shortName>
        <ecNumber evidence="2">3.1.4.58</ecNumber>
    </recommendedName>
</protein>
<evidence type="ECO:0000313" key="5">
    <source>
        <dbReference type="Proteomes" id="UP000184375"/>
    </source>
</evidence>
<dbReference type="InterPro" id="IPR009097">
    <property type="entry name" value="Cyclic_Pdiesterase"/>
</dbReference>
<evidence type="ECO:0000259" key="3">
    <source>
        <dbReference type="Pfam" id="PF02834"/>
    </source>
</evidence>
<evidence type="ECO:0000313" key="4">
    <source>
        <dbReference type="EMBL" id="SHM49228.1"/>
    </source>
</evidence>
<reference evidence="5" key="1">
    <citation type="submission" date="2016-11" db="EMBL/GenBank/DDBJ databases">
        <authorList>
            <person name="Varghese N."/>
            <person name="Submissions S."/>
        </authorList>
    </citation>
    <scope>NUCLEOTIDE SEQUENCE [LARGE SCALE GENOMIC DNA]</scope>
    <source>
        <strain evidence="5">DSM 18802</strain>
    </source>
</reference>
<dbReference type="Gene3D" id="3.90.1140.10">
    <property type="entry name" value="Cyclic phosphodiesterase"/>
    <property type="match status" value="1"/>
</dbReference>
<dbReference type="HAMAP" id="MF_01940">
    <property type="entry name" value="RNA_CPDase"/>
    <property type="match status" value="1"/>
</dbReference>
<sequence>METVRCFISIELDPVTRNCVSQFVNNLKFMRGIKWVSEENYHITLAFLGELSISKLPLVCDALEKISLRRGPFVLNLYGSGFFPNENNPKVFWIGIQKSEELYSLKRDIDESLRSLNIDFDAKPFSPHLTIGRIKSTVDTTLLLRKRDFSASFLVKEIYFMKSQLFKNGPVYTEIYRTDLKDNV</sequence>
<feature type="active site" description="Proton acceptor" evidence="2">
    <location>
        <position position="128"/>
    </location>
</feature>
<dbReference type="PANTHER" id="PTHR35561:SF1">
    <property type="entry name" value="RNA 2',3'-CYCLIC PHOSPHODIESTERASE"/>
    <property type="match status" value="1"/>
</dbReference>
<dbReference type="InterPro" id="IPR004175">
    <property type="entry name" value="RNA_CPDase"/>
</dbReference>
<dbReference type="SUPFAM" id="SSF55144">
    <property type="entry name" value="LigT-like"/>
    <property type="match status" value="1"/>
</dbReference>
<keyword evidence="4" id="KW-0436">Ligase</keyword>
<dbReference type="EMBL" id="FRCR01000006">
    <property type="protein sequence ID" value="SHM49228.1"/>
    <property type="molecule type" value="Genomic_DNA"/>
</dbReference>
<keyword evidence="1 2" id="KW-0378">Hydrolase</keyword>
<dbReference type="Proteomes" id="UP000184375">
    <property type="component" value="Unassembled WGS sequence"/>
</dbReference>
<dbReference type="EC" id="3.1.4.58" evidence="2"/>
<dbReference type="STRING" id="447595.SAMN05660826_01150"/>
<dbReference type="PANTHER" id="PTHR35561">
    <property type="entry name" value="RNA 2',3'-CYCLIC PHOSPHODIESTERASE"/>
    <property type="match status" value="1"/>
</dbReference>
<feature type="active site" description="Proton donor" evidence="2">
    <location>
        <position position="42"/>
    </location>
</feature>
<name>A0A1M7J8H5_9FIRM</name>
<dbReference type="OrthoDB" id="9789350at2"/>
<evidence type="ECO:0000256" key="2">
    <source>
        <dbReference type="HAMAP-Rule" id="MF_01940"/>
    </source>
</evidence>
<evidence type="ECO:0000256" key="1">
    <source>
        <dbReference type="ARBA" id="ARBA00022801"/>
    </source>
</evidence>
<gene>
    <name evidence="4" type="ORF">SAMN05660826_01150</name>
</gene>
<organism evidence="4 5">
    <name type="scientific">Caldanaerovirga acetigignens</name>
    <dbReference type="NCBI Taxonomy" id="447595"/>
    <lineage>
        <taxon>Bacteria</taxon>
        <taxon>Bacillati</taxon>
        <taxon>Bacillota</taxon>
        <taxon>Clostridia</taxon>
        <taxon>Thermosediminibacterales</taxon>
        <taxon>Thermosediminibacteraceae</taxon>
        <taxon>Caldanaerovirga</taxon>
    </lineage>
</organism>
<feature type="short sequence motif" description="HXTX 1" evidence="2">
    <location>
        <begin position="42"/>
        <end position="45"/>
    </location>
</feature>
<keyword evidence="5" id="KW-1185">Reference proteome</keyword>
<feature type="domain" description="Phosphoesterase HXTX" evidence="3">
    <location>
        <begin position="17"/>
        <end position="93"/>
    </location>
</feature>
<dbReference type="GO" id="GO:0004113">
    <property type="term" value="F:2',3'-cyclic-nucleotide 3'-phosphodiesterase activity"/>
    <property type="evidence" value="ECO:0007669"/>
    <property type="project" value="InterPro"/>
</dbReference>
<dbReference type="Pfam" id="PF02834">
    <property type="entry name" value="LigT_PEase"/>
    <property type="match status" value="2"/>
</dbReference>
<dbReference type="RefSeq" id="WP_073256033.1">
    <property type="nucleotide sequence ID" value="NZ_FRCR01000006.1"/>
</dbReference>
<dbReference type="NCBIfam" id="TIGR02258">
    <property type="entry name" value="2_5_ligase"/>
    <property type="match status" value="1"/>
</dbReference>
<accession>A0A1M7J8H5</accession>
<feature type="short sequence motif" description="HXTX 2" evidence="2">
    <location>
        <begin position="128"/>
        <end position="131"/>
    </location>
</feature>
<dbReference type="GO" id="GO:0016874">
    <property type="term" value="F:ligase activity"/>
    <property type="evidence" value="ECO:0007669"/>
    <property type="project" value="UniProtKB-KW"/>
</dbReference>
<dbReference type="InterPro" id="IPR014051">
    <property type="entry name" value="Phosphoesterase_HXTX"/>
</dbReference>
<comment type="catalytic activity">
    <reaction evidence="2">
        <text>a 3'-end 2',3'-cyclophospho-ribonucleotide-RNA + H2O = a 3'-end 2'-phospho-ribonucleotide-RNA + H(+)</text>
        <dbReference type="Rhea" id="RHEA:11828"/>
        <dbReference type="Rhea" id="RHEA-COMP:10464"/>
        <dbReference type="Rhea" id="RHEA-COMP:17353"/>
        <dbReference type="ChEBI" id="CHEBI:15377"/>
        <dbReference type="ChEBI" id="CHEBI:15378"/>
        <dbReference type="ChEBI" id="CHEBI:83064"/>
        <dbReference type="ChEBI" id="CHEBI:173113"/>
        <dbReference type="EC" id="3.1.4.58"/>
    </reaction>
</comment>